<evidence type="ECO:0000313" key="1">
    <source>
        <dbReference type="EMBL" id="SES38321.1"/>
    </source>
</evidence>
<dbReference type="OrthoDB" id="7867799at2"/>
<dbReference type="EMBL" id="FOGU01000014">
    <property type="protein sequence ID" value="SES38321.1"/>
    <property type="molecule type" value="Genomic_DNA"/>
</dbReference>
<gene>
    <name evidence="1" type="ORF">SAMN04490244_11413</name>
</gene>
<reference evidence="1 2" key="1">
    <citation type="submission" date="2016-10" db="EMBL/GenBank/DDBJ databases">
        <authorList>
            <person name="de Groot N.N."/>
        </authorList>
    </citation>
    <scope>NUCLEOTIDE SEQUENCE [LARGE SCALE GENOMIC DNA]</scope>
    <source>
        <strain evidence="1 2">DSM 23042</strain>
    </source>
</reference>
<evidence type="ECO:0008006" key="3">
    <source>
        <dbReference type="Google" id="ProtNLM"/>
    </source>
</evidence>
<evidence type="ECO:0000313" key="2">
    <source>
        <dbReference type="Proteomes" id="UP000198885"/>
    </source>
</evidence>
<protein>
    <recommendedName>
        <fullName evidence="3">DUF1127 domain-containing protein</fullName>
    </recommendedName>
</protein>
<dbReference type="RefSeq" id="WP_092696032.1">
    <property type="nucleotide sequence ID" value="NZ_CBDDGO010000004.1"/>
</dbReference>
<keyword evidence="2" id="KW-1185">Reference proteome</keyword>
<sequence>MTGLNHAISPRLEADIDAFLLGIGQGFNPYLEKHARRTEIAALDAASDEELARMGLTRADIPARVFRDLAD</sequence>
<organism evidence="1 2">
    <name type="scientific">Tranquillimonas rosea</name>
    <dbReference type="NCBI Taxonomy" id="641238"/>
    <lineage>
        <taxon>Bacteria</taxon>
        <taxon>Pseudomonadati</taxon>
        <taxon>Pseudomonadota</taxon>
        <taxon>Alphaproteobacteria</taxon>
        <taxon>Rhodobacterales</taxon>
        <taxon>Roseobacteraceae</taxon>
        <taxon>Tranquillimonas</taxon>
    </lineage>
</organism>
<dbReference type="STRING" id="641238.SAMN04490244_11413"/>
<name>A0A1H9WX30_9RHOB</name>
<dbReference type="Proteomes" id="UP000198885">
    <property type="component" value="Unassembled WGS sequence"/>
</dbReference>
<accession>A0A1H9WX30</accession>
<dbReference type="AlphaFoldDB" id="A0A1H9WX30"/>
<proteinExistence type="predicted"/>